<dbReference type="AlphaFoldDB" id="A0A2U3EFD3"/>
<protein>
    <submittedName>
        <fullName evidence="2">Uncharacterized protein</fullName>
    </submittedName>
</protein>
<feature type="region of interest" description="Disordered" evidence="1">
    <location>
        <begin position="295"/>
        <end position="318"/>
    </location>
</feature>
<gene>
    <name evidence="2" type="ORF">PCL_10239</name>
</gene>
<feature type="compositionally biased region" description="Acidic residues" evidence="1">
    <location>
        <begin position="295"/>
        <end position="315"/>
    </location>
</feature>
<feature type="compositionally biased region" description="Basic residues" evidence="1">
    <location>
        <begin position="444"/>
        <end position="453"/>
    </location>
</feature>
<name>A0A2U3EFD3_PURLI</name>
<sequence>MKHERLHGRAPADGLLSRGSPSATVRLYVNYGSRTAQRRRVGGSTRAGCLEEVGGGRKTFRVDRMQRWETGGPCPRGPPISTAGARKGIIASGSPWWLDTSSIPQQSAKARRLGQQGAIHGFDGVHGGRGWGGHSWLMLWSVEGLSAALPWPSCNLSSRPSTSDLPSHGVSEMQTCTPCHKAAAAGAAIDRASVRARMVSSREAMSTFQTEVVSHRKNRAVFDVGNERALDARRRRRIDCAIACQKSVGRTEATGTEDEPGQGYKSVEVSSQNWSRREGGLVAFCLCMDERSMDLQEEEEEDEEGEEEEEEEEEEKREGRSSLLLLRFPFHVPPLRRRTDWVGLIQCYAPNWGIQKLQNQACIPDPAQVVCMPVSDPAQPFVPSLSLESGRSRSPKPLAITNALAWLMEGCLPRGGDAAAAGHGTGGSSRPRQPLIRFLTSRLRLPKPRRPAQHSRTAARAYKLNPTSGTADAAHVGQPTNGYEAPASLGPTPPRERRPRVIARELLDGGSRWNRQGSKQQHLRWSSYRRRRHELVAARTAPAPHGPTRQARKPDEAVEAVPLGRWLTGPEHRRTTAQDGQACQEPQGPHTADFDARCRSHVTTLWVRCEGHTISTHARLADATTCA</sequence>
<dbReference type="EMBL" id="LCWV01000005">
    <property type="protein sequence ID" value="PWI73224.1"/>
    <property type="molecule type" value="Genomic_DNA"/>
</dbReference>
<evidence type="ECO:0000313" key="2">
    <source>
        <dbReference type="EMBL" id="PWI73224.1"/>
    </source>
</evidence>
<evidence type="ECO:0000313" key="3">
    <source>
        <dbReference type="Proteomes" id="UP000245956"/>
    </source>
</evidence>
<evidence type="ECO:0000256" key="1">
    <source>
        <dbReference type="SAM" id="MobiDB-lite"/>
    </source>
</evidence>
<accession>A0A2U3EFD3</accession>
<dbReference type="Proteomes" id="UP000245956">
    <property type="component" value="Unassembled WGS sequence"/>
</dbReference>
<reference evidence="2 3" key="1">
    <citation type="journal article" date="2016" name="Front. Microbiol.">
        <title>Genome and transcriptome sequences reveal the specific parasitism of the nematophagous Purpureocillium lilacinum 36-1.</title>
        <authorList>
            <person name="Xie J."/>
            <person name="Li S."/>
            <person name="Mo C."/>
            <person name="Xiao X."/>
            <person name="Peng D."/>
            <person name="Wang G."/>
            <person name="Xiao Y."/>
        </authorList>
    </citation>
    <scope>NUCLEOTIDE SEQUENCE [LARGE SCALE GENOMIC DNA]</scope>
    <source>
        <strain evidence="2 3">36-1</strain>
    </source>
</reference>
<proteinExistence type="predicted"/>
<feature type="region of interest" description="Disordered" evidence="1">
    <location>
        <begin position="443"/>
        <end position="496"/>
    </location>
</feature>
<comment type="caution">
    <text evidence="2">The sequence shown here is derived from an EMBL/GenBank/DDBJ whole genome shotgun (WGS) entry which is preliminary data.</text>
</comment>
<organism evidence="2 3">
    <name type="scientific">Purpureocillium lilacinum</name>
    <name type="common">Paecilomyces lilacinus</name>
    <dbReference type="NCBI Taxonomy" id="33203"/>
    <lineage>
        <taxon>Eukaryota</taxon>
        <taxon>Fungi</taxon>
        <taxon>Dikarya</taxon>
        <taxon>Ascomycota</taxon>
        <taxon>Pezizomycotina</taxon>
        <taxon>Sordariomycetes</taxon>
        <taxon>Hypocreomycetidae</taxon>
        <taxon>Hypocreales</taxon>
        <taxon>Ophiocordycipitaceae</taxon>
        <taxon>Purpureocillium</taxon>
    </lineage>
</organism>